<dbReference type="EMBL" id="JQCQ01000020">
    <property type="protein sequence ID" value="KRO24869.1"/>
    <property type="molecule type" value="Genomic_DNA"/>
</dbReference>
<proteinExistence type="predicted"/>
<dbReference type="Proteomes" id="UP000051249">
    <property type="component" value="Unassembled WGS sequence"/>
</dbReference>
<dbReference type="InterPro" id="IPR052942">
    <property type="entry name" value="LPS_cholinephosphotransferase"/>
</dbReference>
<dbReference type="GO" id="GO:0009100">
    <property type="term" value="P:glycoprotein metabolic process"/>
    <property type="evidence" value="ECO:0007669"/>
    <property type="project" value="UniProtKB-ARBA"/>
</dbReference>
<evidence type="ECO:0000313" key="2">
    <source>
        <dbReference type="EMBL" id="KRO24869.1"/>
    </source>
</evidence>
<organism evidence="2 3">
    <name type="scientific">Pediococcus argentinicus</name>
    <dbReference type="NCBI Taxonomy" id="480391"/>
    <lineage>
        <taxon>Bacteria</taxon>
        <taxon>Bacillati</taxon>
        <taxon>Bacillota</taxon>
        <taxon>Bacilli</taxon>
        <taxon>Lactobacillales</taxon>
        <taxon>Lactobacillaceae</taxon>
        <taxon>Pediococcus</taxon>
    </lineage>
</organism>
<reference evidence="2 3" key="1">
    <citation type="journal article" date="2015" name="Genome Announc.">
        <title>Expanding the biotechnology potential of lactobacilli through comparative genomics of 213 strains and associated genera.</title>
        <authorList>
            <person name="Sun Z."/>
            <person name="Harris H.M."/>
            <person name="McCann A."/>
            <person name="Guo C."/>
            <person name="Argimon S."/>
            <person name="Zhang W."/>
            <person name="Yang X."/>
            <person name="Jeffery I.B."/>
            <person name="Cooney J.C."/>
            <person name="Kagawa T.F."/>
            <person name="Liu W."/>
            <person name="Song Y."/>
            <person name="Salvetti E."/>
            <person name="Wrobel A."/>
            <person name="Rasinkangas P."/>
            <person name="Parkhill J."/>
            <person name="Rea M.C."/>
            <person name="O'Sullivan O."/>
            <person name="Ritari J."/>
            <person name="Douillard F.P."/>
            <person name="Paul Ross R."/>
            <person name="Yang R."/>
            <person name="Briner A.E."/>
            <person name="Felis G.E."/>
            <person name="de Vos W.M."/>
            <person name="Barrangou R."/>
            <person name="Klaenhammer T.R."/>
            <person name="Caufield P.W."/>
            <person name="Cui Y."/>
            <person name="Zhang H."/>
            <person name="O'Toole P.W."/>
        </authorList>
    </citation>
    <scope>NUCLEOTIDE SEQUENCE [LARGE SCALE GENOMIC DNA]</scope>
    <source>
        <strain evidence="2 3">DSM 23026</strain>
    </source>
</reference>
<keyword evidence="2" id="KW-0808">Transferase</keyword>
<dbReference type="OrthoDB" id="9786100at2"/>
<evidence type="ECO:0000259" key="1">
    <source>
        <dbReference type="Pfam" id="PF04991"/>
    </source>
</evidence>
<accession>A0A0R2NGE0</accession>
<name>A0A0R2NGE0_9LACO</name>
<dbReference type="Pfam" id="PF04991">
    <property type="entry name" value="LicD"/>
    <property type="match status" value="1"/>
</dbReference>
<protein>
    <submittedName>
        <fullName evidence="2">Lipopolysaccharide cholinephosphotransferase</fullName>
    </submittedName>
</protein>
<feature type="domain" description="LicD/FKTN/FKRP nucleotidyltransferase" evidence="1">
    <location>
        <begin position="22"/>
        <end position="243"/>
    </location>
</feature>
<dbReference type="RefSeq" id="WP_057799737.1">
    <property type="nucleotide sequence ID" value="NZ_BJZZ01000018.1"/>
</dbReference>
<dbReference type="GO" id="GO:0016740">
    <property type="term" value="F:transferase activity"/>
    <property type="evidence" value="ECO:0007669"/>
    <property type="project" value="UniProtKB-KW"/>
</dbReference>
<dbReference type="PATRIC" id="fig|480391.4.peg.710"/>
<evidence type="ECO:0000313" key="3">
    <source>
        <dbReference type="Proteomes" id="UP000051249"/>
    </source>
</evidence>
<dbReference type="InterPro" id="IPR007074">
    <property type="entry name" value="LicD/FKTN/FKRP_NTP_transf"/>
</dbReference>
<dbReference type="PANTHER" id="PTHR43404">
    <property type="entry name" value="LIPOPOLYSACCHARIDE CHOLINEPHOSPHOTRANSFERASE LICD"/>
    <property type="match status" value="1"/>
</dbReference>
<keyword evidence="3" id="KW-1185">Reference proteome</keyword>
<sequence>MSQIEQLHRVELGTLKLIIDICKKHHIEYFMIGGSLLGTIRHDGFIPWDDDVDLGMTRRNYNEFVRVAPVELQHTHYFMQTADTDPNFAFSYMKILDTNTYIEEKNNVNDARKGVFVDIFPLDKIPHQPEVRQAVYNRFKFYDTTILLRLGYNVVRTPFRKDPEDKSLNLFMTVANMKEKRENIMRLYEHEPFHHYKNYASQYAYNMEVMSQKEVYELTTHKFESIEVAIPKHYDQILNRMYGDYMQLPDEKDQVAKHIDTLVIDGKQIE</sequence>
<dbReference type="AlphaFoldDB" id="A0A0R2NGE0"/>
<comment type="caution">
    <text evidence="2">The sequence shown here is derived from an EMBL/GenBank/DDBJ whole genome shotgun (WGS) entry which is preliminary data.</text>
</comment>
<gene>
    <name evidence="2" type="ORF">IV88_GL000699</name>
</gene>
<dbReference type="PANTHER" id="PTHR43404:SF2">
    <property type="entry name" value="LIPOPOLYSACCHARIDE CHOLINEPHOSPHOTRANSFERASE LICD"/>
    <property type="match status" value="1"/>
</dbReference>